<dbReference type="HAMAP" id="MF_00265">
    <property type="entry name" value="VapC_Nob1"/>
    <property type="match status" value="1"/>
</dbReference>
<dbReference type="EC" id="3.1.-.-" evidence="8"/>
<dbReference type="Proteomes" id="UP000184749">
    <property type="component" value="Plasmid pRgalIE4872d"/>
</dbReference>
<dbReference type="RefSeq" id="WP_074072722.1">
    <property type="nucleotide sequence ID" value="NZ_CP017105.1"/>
</dbReference>
<dbReference type="PANTHER" id="PTHR33653">
    <property type="entry name" value="RIBONUCLEASE VAPC2"/>
    <property type="match status" value="1"/>
</dbReference>
<dbReference type="GO" id="GO:0004540">
    <property type="term" value="F:RNA nuclease activity"/>
    <property type="evidence" value="ECO:0007669"/>
    <property type="project" value="InterPro"/>
</dbReference>
<keyword evidence="6 8" id="KW-0460">Magnesium</keyword>
<dbReference type="CDD" id="cd18746">
    <property type="entry name" value="PIN_VapC4-5_FitB-like"/>
    <property type="match status" value="1"/>
</dbReference>
<evidence type="ECO:0000256" key="8">
    <source>
        <dbReference type="HAMAP-Rule" id="MF_00265"/>
    </source>
</evidence>
<comment type="cofactor">
    <cofactor evidence="1 8">
        <name>Mg(2+)</name>
        <dbReference type="ChEBI" id="CHEBI:18420"/>
    </cofactor>
</comment>
<evidence type="ECO:0000256" key="6">
    <source>
        <dbReference type="ARBA" id="ARBA00022842"/>
    </source>
</evidence>
<evidence type="ECO:0000256" key="7">
    <source>
        <dbReference type="ARBA" id="ARBA00038093"/>
    </source>
</evidence>
<sequence length="140" mass="15601">MRLLLDTNVLSEVTKPRPYTRVLEWLDGLDEDRAFISVVSIAEIRRVVALMDGGRKRDALAEWLARDLPQRFEQRVIPVDAPVALAWGDLMALAKRSGRGLASMDGLIAAAAMAHDLTLATRNTRDFEGFGIEIIDPWSN</sequence>
<keyword evidence="4 8" id="KW-0479">Metal-binding</keyword>
<feature type="binding site" evidence="8">
    <location>
        <position position="6"/>
    </location>
    <ligand>
        <name>Mg(2+)</name>
        <dbReference type="ChEBI" id="CHEBI:18420"/>
    </ligand>
</feature>
<dbReference type="OrthoDB" id="5458135at2"/>
<keyword evidence="2 8" id="KW-1277">Toxin-antitoxin system</keyword>
<keyword evidence="5 8" id="KW-0378">Hydrolase</keyword>
<dbReference type="GO" id="GO:0000287">
    <property type="term" value="F:magnesium ion binding"/>
    <property type="evidence" value="ECO:0007669"/>
    <property type="project" value="UniProtKB-UniRule"/>
</dbReference>
<dbReference type="InterPro" id="IPR050556">
    <property type="entry name" value="Type_II_TA_system_RNase"/>
</dbReference>
<dbReference type="AlphaFoldDB" id="A0A1L5NXF3"/>
<evidence type="ECO:0000256" key="2">
    <source>
        <dbReference type="ARBA" id="ARBA00022649"/>
    </source>
</evidence>
<reference evidence="10 11" key="1">
    <citation type="submission" date="2016-09" db="EMBL/GenBank/DDBJ databases">
        <title>The complete genome sequences of Rhizobium gallicum, symbiovars gallicum and phaseoli, symbionts associated to common bean (Phaseolus vulgaris).</title>
        <authorList>
            <person name="Bustos P."/>
            <person name="Santamaria R.I."/>
            <person name="Perez-Carrascal O.M."/>
            <person name="Juarez S."/>
            <person name="Lozano L."/>
            <person name="Martinez-Flores I."/>
            <person name="Martinez-Romero E."/>
            <person name="Cevallos M."/>
            <person name="Romero D."/>
            <person name="Davila G."/>
            <person name="Gonzalez V."/>
        </authorList>
    </citation>
    <scope>NUCLEOTIDE SEQUENCE [LARGE SCALE GENOMIC DNA]</scope>
    <source>
        <strain evidence="10 11">IE4872</strain>
        <plasmid evidence="11">prgalie4872d</plasmid>
    </source>
</reference>
<dbReference type="InterPro" id="IPR022907">
    <property type="entry name" value="VapC_family"/>
</dbReference>
<proteinExistence type="inferred from homology"/>
<comment type="function">
    <text evidence="8">Toxic component of a toxin-antitoxin (TA) system. An RNase.</text>
</comment>
<evidence type="ECO:0000313" key="10">
    <source>
        <dbReference type="EMBL" id="APO72555.1"/>
    </source>
</evidence>
<accession>A0A1L5NXF3</accession>
<name>A0A1L5NXF3_9HYPH</name>
<feature type="binding site" evidence="8">
    <location>
        <position position="105"/>
    </location>
    <ligand>
        <name>Mg(2+)</name>
        <dbReference type="ChEBI" id="CHEBI:18420"/>
    </ligand>
</feature>
<feature type="domain" description="PIN" evidence="9">
    <location>
        <begin position="4"/>
        <end position="127"/>
    </location>
</feature>
<protein>
    <recommendedName>
        <fullName evidence="8">Ribonuclease VapC</fullName>
        <shortName evidence="8">RNase VapC</shortName>
        <ecNumber evidence="8">3.1.-.-</ecNumber>
    </recommendedName>
    <alternativeName>
        <fullName evidence="8">Toxin VapC</fullName>
    </alternativeName>
</protein>
<evidence type="ECO:0000256" key="1">
    <source>
        <dbReference type="ARBA" id="ARBA00001946"/>
    </source>
</evidence>
<comment type="similarity">
    <text evidence="7 8">Belongs to the PINc/VapC protein family.</text>
</comment>
<dbReference type="GO" id="GO:0016787">
    <property type="term" value="F:hydrolase activity"/>
    <property type="evidence" value="ECO:0007669"/>
    <property type="project" value="UniProtKB-KW"/>
</dbReference>
<dbReference type="Pfam" id="PF01850">
    <property type="entry name" value="PIN"/>
    <property type="match status" value="1"/>
</dbReference>
<evidence type="ECO:0000313" key="11">
    <source>
        <dbReference type="Proteomes" id="UP000184749"/>
    </source>
</evidence>
<dbReference type="EMBL" id="CP017105">
    <property type="protein sequence ID" value="APO72555.1"/>
    <property type="molecule type" value="Genomic_DNA"/>
</dbReference>
<gene>
    <name evidence="8" type="primary">vapC</name>
    <name evidence="10" type="ORF">IE4872_PD02041</name>
</gene>
<dbReference type="SUPFAM" id="SSF88723">
    <property type="entry name" value="PIN domain-like"/>
    <property type="match status" value="1"/>
</dbReference>
<keyword evidence="10" id="KW-0614">Plasmid</keyword>
<keyword evidence="8" id="KW-0800">Toxin</keyword>
<evidence type="ECO:0000259" key="9">
    <source>
        <dbReference type="Pfam" id="PF01850"/>
    </source>
</evidence>
<dbReference type="InterPro" id="IPR002716">
    <property type="entry name" value="PIN_dom"/>
</dbReference>
<evidence type="ECO:0000256" key="3">
    <source>
        <dbReference type="ARBA" id="ARBA00022722"/>
    </source>
</evidence>
<dbReference type="InterPro" id="IPR029060">
    <property type="entry name" value="PIN-like_dom_sf"/>
</dbReference>
<dbReference type="GO" id="GO:0090729">
    <property type="term" value="F:toxin activity"/>
    <property type="evidence" value="ECO:0007669"/>
    <property type="project" value="UniProtKB-KW"/>
</dbReference>
<dbReference type="Gene3D" id="3.40.50.1010">
    <property type="entry name" value="5'-nuclease"/>
    <property type="match status" value="1"/>
</dbReference>
<keyword evidence="3 8" id="KW-0540">Nuclease</keyword>
<evidence type="ECO:0000256" key="4">
    <source>
        <dbReference type="ARBA" id="ARBA00022723"/>
    </source>
</evidence>
<evidence type="ECO:0000256" key="5">
    <source>
        <dbReference type="ARBA" id="ARBA00022801"/>
    </source>
</evidence>
<dbReference type="PANTHER" id="PTHR33653:SF1">
    <property type="entry name" value="RIBONUCLEASE VAPC2"/>
    <property type="match status" value="1"/>
</dbReference>
<geneLocation type="plasmid" evidence="11">
    <name>prgalie4872d</name>
</geneLocation>
<organism evidence="10 11">
    <name type="scientific">Rhizobium gallicum</name>
    <dbReference type="NCBI Taxonomy" id="56730"/>
    <lineage>
        <taxon>Bacteria</taxon>
        <taxon>Pseudomonadati</taxon>
        <taxon>Pseudomonadota</taxon>
        <taxon>Alphaproteobacteria</taxon>
        <taxon>Hyphomicrobiales</taxon>
        <taxon>Rhizobiaceae</taxon>
        <taxon>Rhizobium/Agrobacterium group</taxon>
        <taxon>Rhizobium</taxon>
    </lineage>
</organism>